<keyword evidence="1" id="KW-0193">Cuticle</keyword>
<organism evidence="3">
    <name type="scientific">Clastoptera arizonana</name>
    <name type="common">Arizona spittle bug</name>
    <dbReference type="NCBI Taxonomy" id="38151"/>
    <lineage>
        <taxon>Eukaryota</taxon>
        <taxon>Metazoa</taxon>
        <taxon>Ecdysozoa</taxon>
        <taxon>Arthropoda</taxon>
        <taxon>Hexapoda</taxon>
        <taxon>Insecta</taxon>
        <taxon>Pterygota</taxon>
        <taxon>Neoptera</taxon>
        <taxon>Paraneoptera</taxon>
        <taxon>Hemiptera</taxon>
        <taxon>Auchenorrhyncha</taxon>
        <taxon>Cercopoidea</taxon>
        <taxon>Clastopteridae</taxon>
        <taxon>Clastoptera</taxon>
    </lineage>
</organism>
<dbReference type="PANTHER" id="PTHR10380">
    <property type="entry name" value="CUTICLE PROTEIN"/>
    <property type="match status" value="1"/>
</dbReference>
<proteinExistence type="predicted"/>
<feature type="signal peptide" evidence="2">
    <location>
        <begin position="1"/>
        <end position="24"/>
    </location>
</feature>
<evidence type="ECO:0000313" key="3">
    <source>
        <dbReference type="EMBL" id="JAS29032.1"/>
    </source>
</evidence>
<gene>
    <name evidence="3" type="ORF">g.44551</name>
</gene>
<dbReference type="PRINTS" id="PR00947">
    <property type="entry name" value="CUTICLE"/>
</dbReference>
<dbReference type="PROSITE" id="PS51155">
    <property type="entry name" value="CHIT_BIND_RR_2"/>
    <property type="match status" value="1"/>
</dbReference>
<name>A0A1B6DTM8_9HEMI</name>
<keyword evidence="2" id="KW-0732">Signal</keyword>
<sequence>MGFSFNNINFLIITGLLTVTATLAQQYSAGIPILSQTQEHNPDGSFQYSFSTGNGISTQEKGYLKNAGNPKTEAQVAEGSYQYTAPDGTPVAIRYVSDENGFRAEGDAIPTPPPIPPAIQRALDLIARQPQQPQQFRG</sequence>
<dbReference type="GO" id="GO:0008010">
    <property type="term" value="F:structural constituent of chitin-based larval cuticle"/>
    <property type="evidence" value="ECO:0007669"/>
    <property type="project" value="TreeGrafter"/>
</dbReference>
<evidence type="ECO:0000256" key="1">
    <source>
        <dbReference type="PROSITE-ProRule" id="PRU00497"/>
    </source>
</evidence>
<dbReference type="InterPro" id="IPR050468">
    <property type="entry name" value="Cuticle_Struct_Prot"/>
</dbReference>
<protein>
    <submittedName>
        <fullName evidence="3">Uncharacterized protein</fullName>
    </submittedName>
</protein>
<dbReference type="EMBL" id="GEDC01008266">
    <property type="protein sequence ID" value="JAS29032.1"/>
    <property type="molecule type" value="Transcribed_RNA"/>
</dbReference>
<dbReference type="InterPro" id="IPR000618">
    <property type="entry name" value="Insect_cuticle"/>
</dbReference>
<dbReference type="AlphaFoldDB" id="A0A1B6DTM8"/>
<feature type="chain" id="PRO_5008581514" evidence="2">
    <location>
        <begin position="25"/>
        <end position="138"/>
    </location>
</feature>
<reference evidence="3" key="1">
    <citation type="submission" date="2015-12" db="EMBL/GenBank/DDBJ databases">
        <title>De novo transcriptome assembly of four potential Pierce s Disease insect vectors from Arizona vineyards.</title>
        <authorList>
            <person name="Tassone E.E."/>
        </authorList>
    </citation>
    <scope>NUCLEOTIDE SEQUENCE</scope>
</reference>
<dbReference type="GO" id="GO:0062129">
    <property type="term" value="C:chitin-based extracellular matrix"/>
    <property type="evidence" value="ECO:0007669"/>
    <property type="project" value="TreeGrafter"/>
</dbReference>
<dbReference type="Pfam" id="PF00379">
    <property type="entry name" value="Chitin_bind_4"/>
    <property type="match status" value="1"/>
</dbReference>
<evidence type="ECO:0000256" key="2">
    <source>
        <dbReference type="SAM" id="SignalP"/>
    </source>
</evidence>
<dbReference type="PANTHER" id="PTHR10380:SF241">
    <property type="entry name" value="CUTICULAR PROTEIN 47EG-RELATED"/>
    <property type="match status" value="1"/>
</dbReference>
<accession>A0A1B6DTM8</accession>